<evidence type="ECO:0000256" key="6">
    <source>
        <dbReference type="ARBA" id="ARBA00023004"/>
    </source>
</evidence>
<keyword evidence="7 9" id="KW-0472">Membrane</keyword>
<keyword evidence="5 9" id="KW-1133">Transmembrane helix</keyword>
<dbReference type="EMBL" id="BSDR01000001">
    <property type="protein sequence ID" value="GLI36297.1"/>
    <property type="molecule type" value="Genomic_DNA"/>
</dbReference>
<dbReference type="GO" id="GO:0046872">
    <property type="term" value="F:metal ion binding"/>
    <property type="evidence" value="ECO:0007669"/>
    <property type="project" value="UniProtKB-KW"/>
</dbReference>
<dbReference type="SUPFAM" id="SSF81343">
    <property type="entry name" value="Fumarate reductase respiratory complex transmembrane subunits"/>
    <property type="match status" value="1"/>
</dbReference>
<protein>
    <submittedName>
        <fullName evidence="10">Fumarate reductase</fullName>
    </submittedName>
</protein>
<evidence type="ECO:0000256" key="8">
    <source>
        <dbReference type="PIRSR" id="PIRSR000177-1"/>
    </source>
</evidence>
<dbReference type="PIRSF" id="PIRSF000177">
    <property type="entry name" value="Fumar_rd_cyt_b"/>
    <property type="match status" value="1"/>
</dbReference>
<evidence type="ECO:0000256" key="5">
    <source>
        <dbReference type="ARBA" id="ARBA00022989"/>
    </source>
</evidence>
<feature type="transmembrane region" description="Helical" evidence="9">
    <location>
        <begin position="111"/>
        <end position="133"/>
    </location>
</feature>
<feature type="transmembrane region" description="Helical" evidence="9">
    <location>
        <begin position="68"/>
        <end position="90"/>
    </location>
</feature>
<feature type="transmembrane region" description="Helical" evidence="9">
    <location>
        <begin position="153"/>
        <end position="177"/>
    </location>
</feature>
<evidence type="ECO:0000313" key="11">
    <source>
        <dbReference type="Proteomes" id="UP001144372"/>
    </source>
</evidence>
<keyword evidence="3 9" id="KW-0812">Transmembrane</keyword>
<keyword evidence="11" id="KW-1185">Reference proteome</keyword>
<name>A0A9W6L968_9BACT</name>
<dbReference type="Gene3D" id="1.20.1300.10">
    <property type="entry name" value="Fumarate reductase/succinate dehydrogenase, transmembrane subunit"/>
    <property type="match status" value="1"/>
</dbReference>
<organism evidence="10 11">
    <name type="scientific">Desulforhabdus amnigena</name>
    <dbReference type="NCBI Taxonomy" id="40218"/>
    <lineage>
        <taxon>Bacteria</taxon>
        <taxon>Pseudomonadati</taxon>
        <taxon>Thermodesulfobacteriota</taxon>
        <taxon>Syntrophobacteria</taxon>
        <taxon>Syntrophobacterales</taxon>
        <taxon>Syntrophobacteraceae</taxon>
        <taxon>Desulforhabdus</taxon>
    </lineage>
</organism>
<keyword evidence="6 8" id="KW-0408">Iron</keyword>
<dbReference type="GO" id="GO:0016020">
    <property type="term" value="C:membrane"/>
    <property type="evidence" value="ECO:0007669"/>
    <property type="project" value="UniProtKB-SubCell"/>
</dbReference>
<feature type="binding site" description="axial binding residue" evidence="8">
    <location>
        <position position="168"/>
    </location>
    <ligand>
        <name>heme b</name>
        <dbReference type="ChEBI" id="CHEBI:60344"/>
        <label>bD</label>
    </ligand>
    <ligandPart>
        <name>Fe</name>
        <dbReference type="ChEBI" id="CHEBI:18248"/>
    </ligandPart>
</feature>
<proteinExistence type="predicted"/>
<feature type="binding site" description="axial binding residue" evidence="8">
    <location>
        <position position="80"/>
    </location>
    <ligand>
        <name>heme b</name>
        <dbReference type="ChEBI" id="CHEBI:60344"/>
        <label>bD</label>
    </ligand>
    <ligandPart>
        <name>Fe</name>
        <dbReference type="ChEBI" id="CHEBI:18248"/>
    </ligandPart>
</feature>
<dbReference type="Pfam" id="PF01127">
    <property type="entry name" value="Sdh_cyt"/>
    <property type="match status" value="1"/>
</dbReference>
<feature type="binding site" description="axial binding residue" evidence="8">
    <location>
        <position position="130"/>
    </location>
    <ligand>
        <name>heme b</name>
        <dbReference type="ChEBI" id="CHEBI:60344"/>
        <label>bD</label>
    </ligand>
    <ligandPart>
        <name>Fe</name>
        <dbReference type="ChEBI" id="CHEBI:18248"/>
    </ligandPart>
</feature>
<feature type="transmembrane region" description="Helical" evidence="9">
    <location>
        <begin position="26"/>
        <end position="48"/>
    </location>
</feature>
<gene>
    <name evidence="10" type="primary">frdC</name>
    <name evidence="10" type="ORF">DAMNIGENAA_37300</name>
</gene>
<evidence type="ECO:0000256" key="7">
    <source>
        <dbReference type="ARBA" id="ARBA00023136"/>
    </source>
</evidence>
<evidence type="ECO:0000256" key="9">
    <source>
        <dbReference type="SAM" id="Phobius"/>
    </source>
</evidence>
<feature type="transmembrane region" description="Helical" evidence="9">
    <location>
        <begin position="198"/>
        <end position="217"/>
    </location>
</feature>
<dbReference type="Proteomes" id="UP001144372">
    <property type="component" value="Unassembled WGS sequence"/>
</dbReference>
<comment type="caution">
    <text evidence="10">The sequence shown here is derived from an EMBL/GenBank/DDBJ whole genome shotgun (WGS) entry which is preliminary data.</text>
</comment>
<evidence type="ECO:0000256" key="4">
    <source>
        <dbReference type="ARBA" id="ARBA00022723"/>
    </source>
</evidence>
<sequence length="220" mass="25014">MMSNQPTAAQVAQPVRTDAYLDTLQMFTGVALILFMWSHMILVASVNFGPGVMNAIAGFLERTYLAQTGGPVIAFVFLVHFVLAARKLPFRAKEQKAMWEHSVRFNHLDTWLWNVQAITAMIILIMGSIHMWTVLTNLPITAAKSAARVQTGWWLLFYLLLLPMIELHVGIGFYRIGVKWGWITRSNRKGLKRFENKLTLVFITIGLITLFTLYFIINPA</sequence>
<dbReference type="InterPro" id="IPR004224">
    <property type="entry name" value="Fum_red_B_TM"/>
</dbReference>
<evidence type="ECO:0000256" key="3">
    <source>
        <dbReference type="ARBA" id="ARBA00022692"/>
    </source>
</evidence>
<evidence type="ECO:0000256" key="2">
    <source>
        <dbReference type="ARBA" id="ARBA00022617"/>
    </source>
</evidence>
<dbReference type="AlphaFoldDB" id="A0A9W6L968"/>
<keyword evidence="4 8" id="KW-0479">Metal-binding</keyword>
<dbReference type="GO" id="GO:0006099">
    <property type="term" value="P:tricarboxylic acid cycle"/>
    <property type="evidence" value="ECO:0007669"/>
    <property type="project" value="InterPro"/>
</dbReference>
<evidence type="ECO:0000256" key="1">
    <source>
        <dbReference type="ARBA" id="ARBA00004370"/>
    </source>
</evidence>
<evidence type="ECO:0000313" key="10">
    <source>
        <dbReference type="EMBL" id="GLI36297.1"/>
    </source>
</evidence>
<reference evidence="10" key="1">
    <citation type="submission" date="2022-12" db="EMBL/GenBank/DDBJ databases">
        <title>Reference genome sequencing for broad-spectrum identification of bacterial and archaeal isolates by mass spectrometry.</title>
        <authorList>
            <person name="Sekiguchi Y."/>
            <person name="Tourlousse D.M."/>
        </authorList>
    </citation>
    <scope>NUCLEOTIDE SEQUENCE</scope>
    <source>
        <strain evidence="10">ASRB1</strain>
    </source>
</reference>
<comment type="subcellular location">
    <subcellularLocation>
        <location evidence="1">Membrane</location>
    </subcellularLocation>
</comment>
<accession>A0A9W6L968</accession>
<dbReference type="InterPro" id="IPR000701">
    <property type="entry name" value="SuccDH_FuR_B_TM-su"/>
</dbReference>
<keyword evidence="2 8" id="KW-0349">Heme</keyword>
<dbReference type="InterPro" id="IPR034804">
    <property type="entry name" value="SQR/QFR_C/D"/>
</dbReference>
<feature type="binding site" description="axial binding residue" evidence="8">
    <location>
        <position position="39"/>
    </location>
    <ligand>
        <name>heme b</name>
        <dbReference type="ChEBI" id="CHEBI:60344"/>
        <label>bD</label>
    </ligand>
    <ligandPart>
        <name>Fe</name>
        <dbReference type="ChEBI" id="CHEBI:18248"/>
    </ligandPart>
</feature>